<dbReference type="AlphaFoldDB" id="A0A162IZK7"/>
<reference evidence="2" key="3">
    <citation type="submission" date="2019-12" db="EMBL/GenBank/DDBJ databases">
        <title>Complete and Draft Genome Sequences of New Strains and Members of Some Known Species of the Genus Rathayibacter isolated from Plants.</title>
        <authorList>
            <person name="Tarlachkov S.V."/>
            <person name="Starodumova I.P."/>
            <person name="Dorofeeva L.V."/>
            <person name="Prisyazhnaya N.V."/>
            <person name="Leyn S.A."/>
            <person name="Zlamal J.E."/>
            <person name="Elane M.L."/>
            <person name="Osterman A.L."/>
            <person name="Nadler S.A."/>
            <person name="Subbotin S.A."/>
            <person name="Evtushenko L.I."/>
        </authorList>
    </citation>
    <scope>NUCLEOTIDE SEQUENCE</scope>
    <source>
        <strain evidence="2">VKM Ac-2761</strain>
    </source>
</reference>
<evidence type="ECO:0000313" key="4">
    <source>
        <dbReference type="Proteomes" id="UP000465031"/>
    </source>
</evidence>
<accession>A0A162IZK7</accession>
<name>A0A162IZK7_9MICO</name>
<dbReference type="EMBL" id="LIIN01000141">
    <property type="protein sequence ID" value="KZX20077.1"/>
    <property type="molecule type" value="Genomic_DNA"/>
</dbReference>
<dbReference type="PATRIC" id="fig|1671680.3.peg.3030"/>
<keyword evidence="3" id="KW-1185">Reference proteome</keyword>
<dbReference type="KEGG" id="rte:GSU10_05375"/>
<proteinExistence type="predicted"/>
<evidence type="ECO:0000313" key="1">
    <source>
        <dbReference type="EMBL" id="KZX20077.1"/>
    </source>
</evidence>
<dbReference type="OrthoDB" id="5064096at2"/>
<evidence type="ECO:0000313" key="3">
    <source>
        <dbReference type="Proteomes" id="UP000076717"/>
    </source>
</evidence>
<dbReference type="Proteomes" id="UP000076717">
    <property type="component" value="Unassembled WGS sequence"/>
</dbReference>
<sequence>MRVARIRIQRFRGFEQAELVIPADVVIAGEPQAGRSDLVAALRRVLDTRSTRARVNPLDIHRPIANKTLTEVEVTLLELGAQLETLLSDSLEAFDPEAATLAGTGGGAGAVLGVRLCYRIRYDLDADSGDHWVDFPARSDAAANSFKRVGRVEREALPVQFIDSAPALQLRAEGAFRTLLAVSDSSGLDDALAGLDDGVRSATGDFAGASVVTDVLKQVLDAGPKTLFGVDDPGAVDFVADDGSRAALLRALQPALSLDAAGPLPIRSHGSTIQSVFSVAEAIAAARAGESGVVVIGDDFGDGLDASSSEYMAGLLHATAGQSILTTRRPEVVRAFKAEELVRLTRTDGGRAQHQLPDVTDKAARVTRRLVLDQLLAALSARTVALVEGPLDVEGYGALAARLFRKTGKRKHGLAANGIRLIAPPGTDGGISRLPAIAEVALQLGFHVRAIVDNDKPGQEHPAVAALEALTEQIVVLPGRTAVEAALIRGVPGENLREVVKSLATLGMPPLPDDLADDAIAEHLISKKILKKQGLGPAWVEALTVRPPTAGAVIEALCVGELGRIDIPALL</sequence>
<gene>
    <name evidence="1" type="ORF">ACH61_02815</name>
    <name evidence="2" type="ORF">GSU10_05375</name>
</gene>
<dbReference type="EMBL" id="CP047186">
    <property type="protein sequence ID" value="QHC55120.1"/>
    <property type="molecule type" value="Genomic_DNA"/>
</dbReference>
<reference evidence="4" key="2">
    <citation type="submission" date="2019-12" db="EMBL/GenBank/DDBJ databases">
        <title>Complete and draft genome sequences of new strains and members of some known species of the genus Rathayibacter isolated from plants.</title>
        <authorList>
            <person name="Tarlachkov S.V."/>
            <person name="Starodumova I.P."/>
            <person name="Dorofeeva L.V."/>
            <person name="Prisyazhnaya N.V."/>
            <person name="Leyn S."/>
            <person name="Zlamal J."/>
            <person name="Elan M."/>
            <person name="Osterman A.L."/>
            <person name="Nadler S."/>
            <person name="Subbotin S.A."/>
            <person name="Evtushenko L.I."/>
        </authorList>
    </citation>
    <scope>NUCLEOTIDE SEQUENCE [LARGE SCALE GENOMIC DNA]</scope>
    <source>
        <strain evidence="4">VKM Ac-2761</strain>
    </source>
</reference>
<dbReference type="RefSeq" id="WP_132505570.1">
    <property type="nucleotide sequence ID" value="NZ_CP047186.1"/>
</dbReference>
<dbReference type="Proteomes" id="UP000465031">
    <property type="component" value="Chromosome"/>
</dbReference>
<protein>
    <submittedName>
        <fullName evidence="1">Uncharacterized protein</fullName>
    </submittedName>
</protein>
<evidence type="ECO:0000313" key="2">
    <source>
        <dbReference type="EMBL" id="QHC55120.1"/>
    </source>
</evidence>
<organism evidence="1 3">
    <name type="scientific">Rathayibacter tanaceti</name>
    <dbReference type="NCBI Taxonomy" id="1671680"/>
    <lineage>
        <taxon>Bacteria</taxon>
        <taxon>Bacillati</taxon>
        <taxon>Actinomycetota</taxon>
        <taxon>Actinomycetes</taxon>
        <taxon>Micrococcales</taxon>
        <taxon>Microbacteriaceae</taxon>
        <taxon>Rathayibacter</taxon>
    </lineage>
</organism>
<reference evidence="1 3" key="1">
    <citation type="submission" date="2015-08" db="EMBL/GenBank/DDBJ databases">
        <title>Draft Genome Sequence of Rathayibacter sp. Strain VKM Ac-2596 Isolated from Leaf Gall Induced by Plant-Parasitic Nematodes.</title>
        <authorList>
            <person name="Vasilenko O.V."/>
            <person name="Starodumova I.P."/>
            <person name="Tarlachkov S.V."/>
            <person name="Dorofeeva L.V."/>
            <person name="Evtushenko L.I."/>
        </authorList>
    </citation>
    <scope>NUCLEOTIDE SEQUENCE [LARGE SCALE GENOMIC DNA]</scope>
    <source>
        <strain evidence="1 3">VKM Ac-2596</strain>
    </source>
</reference>